<evidence type="ECO:0000313" key="2">
    <source>
        <dbReference type="Proteomes" id="UP000194236"/>
    </source>
</evidence>
<accession>A0A1Y3BJ01</accession>
<dbReference type="AlphaFoldDB" id="A0A1Y3BJ01"/>
<comment type="caution">
    <text evidence="1">The sequence shown here is derived from an EMBL/GenBank/DDBJ whole genome shotgun (WGS) entry which is preliminary data.</text>
</comment>
<protein>
    <submittedName>
        <fullName evidence="1">Uncharacterized protein</fullName>
    </submittedName>
</protein>
<keyword evidence="2" id="KW-1185">Reference proteome</keyword>
<proteinExistence type="predicted"/>
<reference evidence="1 2" key="1">
    <citation type="submission" date="2017-03" db="EMBL/GenBank/DDBJ databases">
        <title>Genome Survey of Euroglyphus maynei.</title>
        <authorList>
            <person name="Arlian L.G."/>
            <person name="Morgan M.S."/>
            <person name="Rider S.D."/>
        </authorList>
    </citation>
    <scope>NUCLEOTIDE SEQUENCE [LARGE SCALE GENOMIC DNA]</scope>
    <source>
        <strain evidence="1">Arlian Lab</strain>
        <tissue evidence="1">Whole body</tissue>
    </source>
</reference>
<name>A0A1Y3BJ01_EURMA</name>
<dbReference type="Proteomes" id="UP000194236">
    <property type="component" value="Unassembled WGS sequence"/>
</dbReference>
<evidence type="ECO:0000313" key="1">
    <source>
        <dbReference type="EMBL" id="OTF80842.1"/>
    </source>
</evidence>
<gene>
    <name evidence="1" type="ORF">BLA29_002335</name>
</gene>
<dbReference type="EMBL" id="MUJZ01016352">
    <property type="protein sequence ID" value="OTF80842.1"/>
    <property type="molecule type" value="Genomic_DNA"/>
</dbReference>
<organism evidence="1 2">
    <name type="scientific">Euroglyphus maynei</name>
    <name type="common">Mayne's house dust mite</name>
    <dbReference type="NCBI Taxonomy" id="6958"/>
    <lineage>
        <taxon>Eukaryota</taxon>
        <taxon>Metazoa</taxon>
        <taxon>Ecdysozoa</taxon>
        <taxon>Arthropoda</taxon>
        <taxon>Chelicerata</taxon>
        <taxon>Arachnida</taxon>
        <taxon>Acari</taxon>
        <taxon>Acariformes</taxon>
        <taxon>Sarcoptiformes</taxon>
        <taxon>Astigmata</taxon>
        <taxon>Psoroptidia</taxon>
        <taxon>Analgoidea</taxon>
        <taxon>Pyroglyphidae</taxon>
        <taxon>Pyroglyphinae</taxon>
        <taxon>Euroglyphus</taxon>
    </lineage>
</organism>
<sequence>MNIICNGIQYKNFPKKRVIIVDTTIIDNVHNHIIMNNGHRQTTIPISTFSRRQARDFGSNPYLPAVS</sequence>